<dbReference type="AlphaFoldDB" id="A0A8T1Q7K0"/>
<comment type="caution">
    <text evidence="2">The sequence shown here is derived from an EMBL/GenBank/DDBJ whole genome shotgun (WGS) entry which is preliminary data.</text>
</comment>
<name>A0A8T1Q7K0_CARIL</name>
<feature type="region of interest" description="Disordered" evidence="1">
    <location>
        <begin position="1"/>
        <end position="53"/>
    </location>
</feature>
<feature type="compositionally biased region" description="Basic and acidic residues" evidence="1">
    <location>
        <begin position="20"/>
        <end position="53"/>
    </location>
</feature>
<dbReference type="GO" id="GO:0098869">
    <property type="term" value="P:cellular oxidant detoxification"/>
    <property type="evidence" value="ECO:0007669"/>
    <property type="project" value="InterPro"/>
</dbReference>
<accession>A0A8T1Q7K0</accession>
<evidence type="ECO:0000256" key="1">
    <source>
        <dbReference type="SAM" id="MobiDB-lite"/>
    </source>
</evidence>
<dbReference type="Proteomes" id="UP000811609">
    <property type="component" value="Chromosome 6"/>
</dbReference>
<organism evidence="2 3">
    <name type="scientific">Carya illinoinensis</name>
    <name type="common">Pecan</name>
    <dbReference type="NCBI Taxonomy" id="32201"/>
    <lineage>
        <taxon>Eukaryota</taxon>
        <taxon>Viridiplantae</taxon>
        <taxon>Streptophyta</taxon>
        <taxon>Embryophyta</taxon>
        <taxon>Tracheophyta</taxon>
        <taxon>Spermatophyta</taxon>
        <taxon>Magnoliopsida</taxon>
        <taxon>eudicotyledons</taxon>
        <taxon>Gunneridae</taxon>
        <taxon>Pentapetalae</taxon>
        <taxon>rosids</taxon>
        <taxon>fabids</taxon>
        <taxon>Fagales</taxon>
        <taxon>Juglandaceae</taxon>
        <taxon>Carya</taxon>
    </lineage>
</organism>
<dbReference type="InterPro" id="IPR039282">
    <property type="entry name" value="LSU"/>
</dbReference>
<proteinExistence type="predicted"/>
<protein>
    <submittedName>
        <fullName evidence="2">Uncharacterized protein</fullName>
    </submittedName>
</protein>
<dbReference type="PANTHER" id="PTHR34283">
    <property type="entry name" value="PROTEIN RESPONSE TO LOW SULFUR 1"/>
    <property type="match status" value="1"/>
</dbReference>
<reference evidence="2" key="1">
    <citation type="submission" date="2020-12" db="EMBL/GenBank/DDBJ databases">
        <title>WGS assembly of Carya illinoinensis cv. Pawnee.</title>
        <authorList>
            <person name="Platts A."/>
            <person name="Shu S."/>
            <person name="Wright S."/>
            <person name="Barry K."/>
            <person name="Edger P."/>
            <person name="Pires J.C."/>
            <person name="Schmutz J."/>
        </authorList>
    </citation>
    <scope>NUCLEOTIDE SEQUENCE</scope>
    <source>
        <tissue evidence="2">Leaf</tissue>
    </source>
</reference>
<dbReference type="EMBL" id="CM031814">
    <property type="protein sequence ID" value="KAG6650369.1"/>
    <property type="molecule type" value="Genomic_DNA"/>
</dbReference>
<evidence type="ECO:0000313" key="3">
    <source>
        <dbReference type="Proteomes" id="UP000811609"/>
    </source>
</evidence>
<keyword evidence="3" id="KW-1185">Reference proteome</keyword>
<dbReference type="PANTHER" id="PTHR34283:SF1">
    <property type="entry name" value="PROTEIN RESPONSE TO LOW SULFUR 1"/>
    <property type="match status" value="1"/>
</dbReference>
<sequence>MVGIMGSMKSEEEEAKLRKRNEELERELRKSQEREEQMRKELQKSQEREEQMRKELQKAWERIRVAEEAEEMLCSQLGELEAESVHQAREYNARLLSLVDQLSRGTHQSTSAAC</sequence>
<evidence type="ECO:0000313" key="2">
    <source>
        <dbReference type="EMBL" id="KAG6650369.1"/>
    </source>
</evidence>
<gene>
    <name evidence="2" type="ORF">CIPAW_06G038100</name>
</gene>